<dbReference type="InterPro" id="IPR020841">
    <property type="entry name" value="PKS_Beta-ketoAc_synthase_dom"/>
</dbReference>
<dbReference type="SUPFAM" id="SSF50129">
    <property type="entry name" value="GroES-like"/>
    <property type="match status" value="1"/>
</dbReference>
<dbReference type="EMBL" id="EF032014">
    <property type="protein sequence ID" value="ABK51300.1"/>
    <property type="molecule type" value="Genomic_DNA"/>
</dbReference>
<feature type="domain" description="Carrier" evidence="16">
    <location>
        <begin position="4331"/>
        <end position="4405"/>
    </location>
</feature>
<dbReference type="InterPro" id="IPR029063">
    <property type="entry name" value="SAM-dependent_MTases_sf"/>
</dbReference>
<feature type="domain" description="Ketosynthase family 3 (KS3)" evidence="17">
    <location>
        <begin position="4462"/>
        <end position="4880"/>
    </location>
</feature>
<evidence type="ECO:0000256" key="6">
    <source>
        <dbReference type="ARBA" id="ARBA00022490"/>
    </source>
</evidence>
<reference evidence="20 21" key="2">
    <citation type="journal article" date="2016" name="Appl. Environ. Microbiol.">
        <title>Lack of Overt Genome Reduction in the Bryostatin-Producing Bryozoan Symbiont "Candidatus Endobugula sertula".</title>
        <authorList>
            <person name="Miller I.J."/>
            <person name="Vanee N."/>
            <person name="Fong S.S."/>
            <person name="Lim-Fong G.E."/>
            <person name="Kwan J.C."/>
        </authorList>
    </citation>
    <scope>NUCLEOTIDE SEQUENCE [LARGE SCALE GENOMIC DNA]</scope>
    <source>
        <strain evidence="20">AB1-4</strain>
    </source>
</reference>
<dbReference type="PROSITE" id="PS50075">
    <property type="entry name" value="CARRIER"/>
    <property type="match status" value="3"/>
</dbReference>
<dbReference type="SMART" id="SM01294">
    <property type="entry name" value="PKS_PP_betabranch"/>
    <property type="match status" value="2"/>
</dbReference>
<dbReference type="Gene3D" id="3.40.50.720">
    <property type="entry name" value="NAD(P)-binding Rossmann-like Domain"/>
    <property type="match status" value="3"/>
</dbReference>
<keyword evidence="12" id="KW-0012">Acyltransferase</keyword>
<dbReference type="InterPro" id="IPR020807">
    <property type="entry name" value="PKS_DH"/>
</dbReference>
<evidence type="ECO:0000256" key="3">
    <source>
        <dbReference type="ARBA" id="ARBA00005194"/>
    </source>
</evidence>
<organism evidence="19">
    <name type="scientific">Candidatus Endobugula sertula</name>
    <name type="common">Bugula neritina bacterial symbiont</name>
    <dbReference type="NCBI Taxonomy" id="62101"/>
    <lineage>
        <taxon>Bacteria</taxon>
        <taxon>Pseudomonadati</taxon>
        <taxon>Pseudomonadota</taxon>
        <taxon>Gammaproteobacteria</taxon>
        <taxon>Cellvibrionales</taxon>
        <taxon>Cellvibrionaceae</taxon>
        <taxon>Candidatus Endobugula</taxon>
    </lineage>
</organism>
<dbReference type="Gene3D" id="3.40.47.10">
    <property type="match status" value="4"/>
</dbReference>
<protein>
    <submittedName>
        <fullName evidence="19">BryB</fullName>
    </submittedName>
</protein>
<dbReference type="InterPro" id="IPR020806">
    <property type="entry name" value="PKS_PP-bd"/>
</dbReference>
<dbReference type="Pfam" id="PF13649">
    <property type="entry name" value="Methyltransf_25"/>
    <property type="match status" value="1"/>
</dbReference>
<evidence type="ECO:0000313" key="20">
    <source>
        <dbReference type="EMBL" id="ODS25132.1"/>
    </source>
</evidence>
<evidence type="ECO:0000256" key="2">
    <source>
        <dbReference type="ARBA" id="ARBA00004792"/>
    </source>
</evidence>
<evidence type="ECO:0000313" key="21">
    <source>
        <dbReference type="Proteomes" id="UP000242502"/>
    </source>
</evidence>
<dbReference type="SUPFAM" id="SSF53901">
    <property type="entry name" value="Thiolase-like"/>
    <property type="match status" value="4"/>
</dbReference>
<dbReference type="Pfam" id="PF08659">
    <property type="entry name" value="KR"/>
    <property type="match status" value="2"/>
</dbReference>
<dbReference type="InterPro" id="IPR050091">
    <property type="entry name" value="PKS_NRPS_Biosynth_Enz"/>
</dbReference>
<dbReference type="InterPro" id="IPR057326">
    <property type="entry name" value="KR_dom"/>
</dbReference>
<feature type="region of interest" description="Disordered" evidence="15">
    <location>
        <begin position="1594"/>
        <end position="1614"/>
    </location>
</feature>
<dbReference type="Gene3D" id="3.90.180.10">
    <property type="entry name" value="Medium-chain alcohol dehydrogenases, catalytic domain"/>
    <property type="match status" value="1"/>
</dbReference>
<proteinExistence type="inferred from homology"/>
<feature type="region of interest" description="N-terminal hotdog fold" evidence="14">
    <location>
        <begin position="2217"/>
        <end position="2359"/>
    </location>
</feature>
<dbReference type="SMART" id="SM00823">
    <property type="entry name" value="PKS_PP"/>
    <property type="match status" value="4"/>
</dbReference>
<dbReference type="InterPro" id="IPR009081">
    <property type="entry name" value="PP-bd_ACP"/>
</dbReference>
<dbReference type="PANTHER" id="PTHR43775">
    <property type="entry name" value="FATTY ACID SYNTHASE"/>
    <property type="match status" value="1"/>
</dbReference>
<dbReference type="PROSITE" id="PS52019">
    <property type="entry name" value="PKS_MFAS_DH"/>
    <property type="match status" value="1"/>
</dbReference>
<dbReference type="GO" id="GO:0004315">
    <property type="term" value="F:3-oxoacyl-[acyl-carrier-protein] synthase activity"/>
    <property type="evidence" value="ECO:0007669"/>
    <property type="project" value="InterPro"/>
</dbReference>
<feature type="active site" description="Proton donor; for dehydratase activity" evidence="14">
    <location>
        <position position="2435"/>
    </location>
</feature>
<dbReference type="InterPro" id="IPR042104">
    <property type="entry name" value="PKS_dehydratase_sf"/>
</dbReference>
<evidence type="ECO:0000256" key="8">
    <source>
        <dbReference type="ARBA" id="ARBA00022679"/>
    </source>
</evidence>
<dbReference type="InterPro" id="IPR054514">
    <property type="entry name" value="RhiE-like_linker"/>
</dbReference>
<dbReference type="GO" id="GO:0005737">
    <property type="term" value="C:cytoplasm"/>
    <property type="evidence" value="ECO:0007669"/>
    <property type="project" value="UniProtKB-SubCell"/>
</dbReference>
<feature type="domain" description="Carrier" evidence="16">
    <location>
        <begin position="5394"/>
        <end position="5468"/>
    </location>
</feature>
<dbReference type="SUPFAM" id="SSF51735">
    <property type="entry name" value="NAD(P)-binding Rossmann-fold domains"/>
    <property type="match status" value="3"/>
</dbReference>
<feature type="active site" description="Proton acceptor; for dehydratase activity" evidence="14">
    <location>
        <position position="2246"/>
    </location>
</feature>
<evidence type="ECO:0000256" key="5">
    <source>
        <dbReference type="ARBA" id="ARBA00022450"/>
    </source>
</evidence>
<evidence type="ECO:0000256" key="1">
    <source>
        <dbReference type="ARBA" id="ARBA00004496"/>
    </source>
</evidence>
<dbReference type="CDD" id="cd08251">
    <property type="entry name" value="polyketide_synthase"/>
    <property type="match status" value="1"/>
</dbReference>
<dbReference type="FunFam" id="3.40.47.10:FF:000019">
    <property type="entry name" value="Polyketide synthase type I"/>
    <property type="match status" value="3"/>
</dbReference>
<dbReference type="Pfam" id="PF08242">
    <property type="entry name" value="Methyltransf_12"/>
    <property type="match status" value="1"/>
</dbReference>
<dbReference type="SMART" id="SM00825">
    <property type="entry name" value="PKS_KS"/>
    <property type="match status" value="4"/>
</dbReference>
<evidence type="ECO:0000256" key="10">
    <source>
        <dbReference type="ARBA" id="ARBA00022857"/>
    </source>
</evidence>
<dbReference type="Pfam" id="PF22336">
    <property type="entry name" value="RhiE-like_linker"/>
    <property type="match status" value="2"/>
</dbReference>
<dbReference type="Pfam" id="PF21089">
    <property type="entry name" value="PKS_DH_N"/>
    <property type="match status" value="1"/>
</dbReference>
<evidence type="ECO:0000259" key="17">
    <source>
        <dbReference type="PROSITE" id="PS52004"/>
    </source>
</evidence>
<feature type="domain" description="Ketosynthase family 3 (KS3)" evidence="17">
    <location>
        <begin position="3161"/>
        <end position="3607"/>
    </location>
</feature>
<dbReference type="PROSITE" id="PS00012">
    <property type="entry name" value="PHOSPHOPANTETHEINE"/>
    <property type="match status" value="1"/>
</dbReference>
<comment type="subcellular location">
    <subcellularLocation>
        <location evidence="1">Cytoplasm</location>
    </subcellularLocation>
</comment>
<dbReference type="SMART" id="SM00829">
    <property type="entry name" value="PKS_ER"/>
    <property type="match status" value="1"/>
</dbReference>
<keyword evidence="6" id="KW-0963">Cytoplasm</keyword>
<name>A0MS25_9GAMM</name>
<keyword evidence="8" id="KW-0808">Transferase</keyword>
<feature type="domain" description="Ketosynthase family 3 (KS3)" evidence="17">
    <location>
        <begin position="1621"/>
        <end position="2029"/>
    </location>
</feature>
<dbReference type="InterPro" id="IPR036736">
    <property type="entry name" value="ACP-like_sf"/>
</dbReference>
<dbReference type="Pfam" id="PF00109">
    <property type="entry name" value="ketoacyl-synt"/>
    <property type="match status" value="4"/>
</dbReference>
<evidence type="ECO:0000313" key="19">
    <source>
        <dbReference type="EMBL" id="ABK51300.1"/>
    </source>
</evidence>
<dbReference type="SMART" id="SM00822">
    <property type="entry name" value="PKS_KR"/>
    <property type="match status" value="2"/>
</dbReference>
<dbReference type="CDD" id="cd08953">
    <property type="entry name" value="KR_2_SDR_x"/>
    <property type="match status" value="2"/>
</dbReference>
<keyword evidence="7" id="KW-0597">Phosphoprotein</keyword>
<dbReference type="GO" id="GO:0031177">
    <property type="term" value="F:phosphopantetheine binding"/>
    <property type="evidence" value="ECO:0007669"/>
    <property type="project" value="InterPro"/>
</dbReference>
<dbReference type="Gene3D" id="1.10.1240.100">
    <property type="match status" value="4"/>
</dbReference>
<dbReference type="Gene3D" id="3.40.50.150">
    <property type="entry name" value="Vaccinia Virus protein VP39"/>
    <property type="match status" value="2"/>
</dbReference>
<keyword evidence="11" id="KW-0511">Multifunctional enzyme</keyword>
<dbReference type="CDD" id="cd02440">
    <property type="entry name" value="AdoMet_MTases"/>
    <property type="match status" value="2"/>
</dbReference>
<dbReference type="Pfam" id="PF14765">
    <property type="entry name" value="PS-DH"/>
    <property type="match status" value="1"/>
</dbReference>
<dbReference type="Pfam" id="PF08240">
    <property type="entry name" value="ADH_N"/>
    <property type="match status" value="1"/>
</dbReference>
<dbReference type="InterPro" id="IPR018201">
    <property type="entry name" value="Ketoacyl_synth_AS"/>
</dbReference>
<dbReference type="Gene3D" id="1.10.1200.10">
    <property type="entry name" value="ACP-like"/>
    <property type="match status" value="4"/>
</dbReference>
<gene>
    <name evidence="20" type="ORF">AB835_00245</name>
</gene>
<evidence type="ECO:0000256" key="9">
    <source>
        <dbReference type="ARBA" id="ARBA00022737"/>
    </source>
</evidence>
<dbReference type="SUPFAM" id="SSF47336">
    <property type="entry name" value="ACP-like"/>
    <property type="match status" value="4"/>
</dbReference>
<dbReference type="InterPro" id="IPR014030">
    <property type="entry name" value="Ketoacyl_synth_N"/>
</dbReference>
<dbReference type="InterPro" id="IPR049551">
    <property type="entry name" value="PKS_DH_C"/>
</dbReference>
<dbReference type="PANTHER" id="PTHR43775:SF37">
    <property type="entry name" value="SI:DKEY-61P9.11"/>
    <property type="match status" value="1"/>
</dbReference>
<keyword evidence="9" id="KW-0677">Repeat</keyword>
<keyword evidence="10" id="KW-0521">NADP</keyword>
<keyword evidence="5" id="KW-0596">Phosphopantetheine</keyword>
<evidence type="ECO:0000256" key="12">
    <source>
        <dbReference type="ARBA" id="ARBA00023315"/>
    </source>
</evidence>
<dbReference type="Pfam" id="PF00550">
    <property type="entry name" value="PP-binding"/>
    <property type="match status" value="4"/>
</dbReference>
<dbReference type="SMART" id="SM00826">
    <property type="entry name" value="PKS_DH"/>
    <property type="match status" value="1"/>
</dbReference>
<comment type="function">
    <text evidence="13">Involved in production of the polyketide antibiotic thailandamide.</text>
</comment>
<evidence type="ECO:0000256" key="4">
    <source>
        <dbReference type="ARBA" id="ARBA00006484"/>
    </source>
</evidence>
<dbReference type="InterPro" id="IPR013968">
    <property type="entry name" value="PKS_KR"/>
</dbReference>
<evidence type="ECO:0000256" key="7">
    <source>
        <dbReference type="ARBA" id="ARBA00022553"/>
    </source>
</evidence>
<dbReference type="GO" id="GO:0006633">
    <property type="term" value="P:fatty acid biosynthetic process"/>
    <property type="evidence" value="ECO:0007669"/>
    <property type="project" value="UniProtKB-UniPathway"/>
</dbReference>
<sequence length="5521" mass="616029">MVVVEEFFVSYRDILKALQDEKISFEEAKYNLIKRKDKKSKQRLNHDRELNRSMKITPKIVNNYGLVLLGGHLFEELRLSEWKVANPNPNEVSIQVKASAISFTDTLCVQGLYPSHYPFVPGFEVSGVIRQVGEHITDLHVGDEVIAFTGSSMGGHAAYVTVPQDYVVRKPKDLSFEDACSFPLAFATVYHSFARGKLSHNDHILIQTATGGCGLMALQLARLKQCVCYGTSSREDKLALLKQWALPYVFNYKTCNIDEEIQRVSGHQGVDVVLNMLPGEHIQQGLNSLAKGGRYLELSMHGLLTNEPVSLSSLRFNQSVQTINLLGLLNKGDDGFIGSVLAQMVSWIESGDLVSTVSRIYPLDQIGEALRYVSAGEHIGKVVVSHTATEPMDCRQRCIDNVLKQGQMAALTATGGKSRVWGGTGVNDKPSPAVGIEERLLEGIAVIGLSGQYPKSKTLEQFWQTLADGVDCISEIPADRWSLEEYYSPIPEGGKTYCKWMGVLEDMDCFDPLFFAISPREAEVMDPQQRLFLENAWSCIEDAGINPKMLSRSRCGVFVGCGANDYSALMNSSHSTSLELMKELGNNSSILSARISYFLNLKGPCLAIDTACSSSLVAIAESCNSLVLGTSDLALAGGVLLMPGPSLHIGLSHGEMLSVDGRCFTFDQRANGFVPGEGVGVVLLKRMSDAVRDGDPIRAVIRGWGVNQDGRSNGITAPSSKAQSALEQEVYQRFNIDPSSITLVEAHGTGTKLGDPIEVEALTESFRVYTDKRHYCALGSVKSNIGHLGVGAGIAGVTKVLLSLQHRMLPPTIHCEDVNPQIALEGSPFYINTELKPWQSDEGMPRRAGVSSFGFSGTNAHLVLEEYLPHSTGTIESFAANHASTVIIPLSAKSHNSLYTYAQTLLIFLKRSQVTDAKKITIDHMECRLLDLAYTLQVGREAMDKRISFIVNTKQALVEKLNAFLEKEKTITDCYHYLFDSDKPSTEIFRLDEDDKVLINSWISQSQYHKLAEAWSQGLDIDWMLLYTHSTPPRRISLPTYPFARDRYWLPEKPRYNAANHPVSNHQTTTQNHSRFAIDTDHDVIAEIMQKTNQQELEQWLLKLLFVQLQHMGLFQHRVFETATALRQSAGIVDKYDRWWHECLSVLQDAGYLEWKDDSVAVAQALESESQEAWWSRWNTEYKHYQNDPEKKTLAILINDCLQALPEVLSGEQLITDIIFPNGSMEKMEGLYKNNRIADYCNQCVGDLLVQFIEARLSRDANARIRIIEIGAGTGGTTAIVLPMLQAYQDHIDTYCYTDVSKAFLMHGQEHYGEQYPYLSYRLCNIEQDLVAQGITAGDYDIAIAANVLHATRNIHETVSHVRQALAANGLLILNEFSQKSVFSSVIFGLIDGWALSEDTGLRIPGSPGLYPKQWQAVLEASGFGDVEFPLHDARELGQQIILATNAHANVASDLATSVIDHAPKRLPSAEVRVERDDHVIDEGVSHDAMMKASVKQLLVEQLSQSLKLDMNEIHPDASFADYGVDSITGASFIQQLNDTLTLTLKTVCLFDHSSVNRLTAYLLSDYGDDIAQWLATAPALVDHPQSVVSQVLPERSPASTQAKPLPSVPPSLSMESPVQQESIAIIGMSGRFAASENLEAFWQQLAQGVDLVEPASRWGPQAETYYGSFLKDMDQFDPLFFNLSGVEASYMDPQQRCFLEESWNALENAGYVGDGIEGKRCGIYAGCVSGDYAQLFGDQPPPQAFWGNASSIIPARIAYYLNLQGPATAVDTACSSSLVAVHLACQALHLDEMEMALAGGVSLYPTPSLYESLRGADMLSSRGRCHSFDACADGIVIGEGVGVVVLKRLSAALADGDHIHGVIRGSGINQDGRSNGITAPSAQSQERLERWVYDRFDVNPEHIQMVEAHGTGTVLGDPIECEALTRAFRHYTDKEQYCAIGSVKTNMGHGTMVAGMAGLFKVVLSMQHRQIPPSLHFTQGNPNIDFDRSPFYVNTELRDWSVGEGETRCATVSAFGFSGTNAHAVIEEAPPVVRQHEEQPGYLVVLSAHSDDQLRQQVENLWGYCEHHPELDVGNLSYTLLLGRQHWSHRLACVACDLEDLRRSLDQWLGQGKAPRVYVSALAEGEPRLQVSLQHFGNDCIRACSESCSVHHYVDALSTVGDLYVQGYPLEYGALFAQGYGRIPLPTYPFARQRCWVPQTISHSTVDAISQHAFLHPLLHRNTSDFSCQRFSSTFNGSEFFLTDHLILGKKILPGAAYFEMVREAIKQACGFLDNSEVVIQLNDIVWTKVIAVDDDIKEVHIDLFVENGSESCLTHEFDRQNISLNYEVYTQNSEGNGRQNKKIIHNHGMVTLSSLNTTEVVNLDELRSHINQASLNAEQCYLAFESIGVQYGDRHRCIDTVYIGEHQVLAKLSMPEIAGDLDKCFVLHPGMVDSALQATLGITSDINNIMLADRQADYILTPKSTLPFALEKLEIIGKCTDSMWVWIRNSLSTDQKSPRSAVNDIQHLDIDLLDAQGKVCVRMRGFLSRVLPNNVNSLAEEPFTALNNSSTLLFHPVWRSQTLSSGNNLPNDARHLVLLYDLNMTNVEIEDVEGVEFIDLHSKHLDLQDRYCDIALQVFEIVKDVMIDKSVQPVLIQLLVPGDEEQGVFTSLLALLKVARSENPKVITQLIQVQSPQTSQNLLRIITENSHDITHAEIRYHLDQRECLVWEAVPNLQKPYSTPWKSNSVYLITGGTGGIASQFVKAIAVSTTKSILILVGRSPLNDEKKSYLLELESLGTIIKYYQTDVSQQDQVKALIKEIVQQYGQLNGVLHCAGIVNDNFILKKTSTEYKEVLLPKVSGTVNLDQATQSIELDFFILFSSISAVFGNAGQSDYSTANKFMDEFAHYRNALVNRKERYGLTLSINWPYWREGGMSIEENFENIMQENTGMSALETSQGIEVLQRAWQLQYTQLLVMVGELKRMESFLHKQGFEQIPVVSADTVSENKTSTIENLSADVDTLPFTEGQAYNMEQKTLDYLKNVFATTTQIPAKNIYVHETLDKYGVDSLLVMKMTNQLEKVFGKLSKTLFFEYQTIRELGDYFLKFHDEKLREFFQIDSKLSMLNNHGEIEVQKKGDEPSVGDRYKSADARLSRFISPVSAVNHQQKNVNNVPISSAVMDIAIIGLSGRYPQAENMEEYWENLCQGKDCITEIPKERWDWQDYYTDDPYQPGGHRSKWGGFIRDVDKFDPLFFNISPSEAELTDPQERLFLESAWAALEDAGYCRDYLQMLSSRTKSSFSSGDVGVYVGVMSSEYQLFAFEQNLRGHPISSVGSYASIANRVSYVLDLHGPSMTVDTMCSSSLTTLHLACQDLKLGRTDLSIVGGVNITIHPNKYQALSHAQIISTSGRCQSFGEQGQGYIPGEGVGVIILKRLVDAERDGDHIYGVVKGSAVNHGGKTNGYNVPNPNAQQQVVSRALREAAVNPHHVTYIEAHGTGTQLGDPIEITGLNKAFNSLTNELGLSAVAKQSCLIGSVKSNIGHCESAAGVAAISKVLLQMQHGQIVPSLHSKALNPNIDFTVTPFVVNQGLLDWKRLEVEGKRVPRIAGISSFGAGGSNAHVVIEEYVASNEKQEGFQGKVIIPLSAKTSDQLQEIVDRLLKFIEKNEQKGREIRLIDLAYTLQLGREVMEERLALIVESIPMLKENLARFKYSENDAQFFDTIKDIYRGRTRPGTLDFAIFSEDEDMANTLDIWIQKGKYFKLAELWVKGVTIDWNKWYNALLTQNKYLKPRRISLPTYPFSRDRYWIPSAFPQQKFSTVTEADANQTSNELLCFEEKWQVQSELHDSVVDQSHVINTLICFLTGKEHQKALQQSISFHSPKTRLIFISQAQAYEQYSSDHYAVNPEIGKTYQQAFQHIVKSIHKSDVTDIMYLWALEDECWITSPLPIVYLLKSIEVSLLKPEKLLFVGEFKTSLQRCYLESWLGFERSLGLVLPDVEVAVLLEAVEGSQSHTVTNQMDLWIEKLWSSLKAQKVHSSLYQNGRRYVLKNQPLPLVMNQNIQCLQGTLLITGGCGGLGFVFADYFSKTYKINLILVGRSDLDKEKQSQIQALEKSGSRVAYVQTDICDEKNLQLELDIAQKYCGPIQGVIHAAGIIDQKTIFEKSPENFQAVLAPKIQGTLILDNVLSAQSLDFICYFSSSSALLGDAGSCDYAMANRFLMAHAQYRNTLVSEGKRKGKTLVIHWPAWNVKGMGLNGLDENVKTEFYLKSSGQRLLDIKEGCELLNTLLAQDYSQCLILAGRKNRIYQFLGLTQDVSTSQVSQGQEVMNLQQDLDSNKRAEIEDLSVEECIILDLKTLITEQLKIPSAHLDVESNLADFGFDSVSLANFSRALSIHYHFNITPSVFFGYPTIERLSGYFLKEHTALMEAFYQQKKTSNSNNTLSVIVPHVKEKPTTDLISSNASPSIADPLPPQAIESIDEPIAIIGMSGRFPEARTVEAMWEILSEGKSAVQEIPIERFNWHEYYEHPSDDVRKTNSKWSACIPGIKEFDPQFFEISPREAKKLDPLQRHLLQESWNALENAAYGKLHIDNKTMGTFIGVEEGYYKNLLNEDEATLNHNAILASRLAYFLDFSGPTMAINTACSSGLVALHQACLSLRQQECDTAIVAAANLIFTPQVYVGMTQAGMLSPDGKCYTFDQRANGIVPGEAVVAIVLKRLSRAEADGDPIYASIRGTGINYDGKTNGITAPSGTAQTRLLKNVYKRAQVNVEDISYIVTHGTGTKLGDLIEVNALYDAFKSETSKQGYCALTSAKTNFGHTFAASGLLSLVNLVQAFQHDQIPASLYCEKENDYIQWSSSPFYVNKHNKPWPRQSGKPRLGAVSAFGMSGTNAHIVLQEYPDEVKNVSYKAPYFLLVLSAKTEIALQERLSSLLGALQYEPIKKQAMASIACTLQTGRYHFQYRCALVVKDRDEAISCLQQVSGSENPAHYLTGKVVRGLSKEKESDEYIQDLLQQTSLLKGNPKQYQEVLLTLANLYCKGYDIHWQSLYQTLPKRLHLPVYPFARSHYWVNDDHQRHSSISQIKTETLRERKELLMLPDDIQRPDEVNTSVSLLDASQAWSAINTNAENNPLSSVLNKNDPLNDLKSALSTRVDGMIPTLNRTGVMTENLNNYSQAFIDYVGKNKGEVLDLGCAYGIATIKALERGAQVLAVDMEKQHLDILSDRVRDEIKNRLSTQVGILPDIDFEEERFSAIHASRVLHFLTPQEIQQILGKMYRWLKPGGKLYLVTDSPYMGYWSSKAQDYENRKDVGDLWPGYIEDVNACFDKETVAGAPSVINPLDPDILQRECKAAGFYVEQSEFFTGIEFARAIDSKSMGKEHVGVVAYKEPTVSSSEKEIKISLPEIKNDISLQEIRSLLRESLALELDLDEDELDESISFTELGLDSINGVIWIRKINSHYELSITVSKVYDYPNIMELAEFLKQKIEQKNDIQNLSSSSYFSEDNQEVALSLKEILKKVEDNTLSIDKAEKLFEQFSLK</sequence>
<accession>A0MS25</accession>
<dbReference type="InterPro" id="IPR036291">
    <property type="entry name" value="NAD(P)-bd_dom_sf"/>
</dbReference>
<dbReference type="GO" id="GO:0016491">
    <property type="term" value="F:oxidoreductase activity"/>
    <property type="evidence" value="ECO:0007669"/>
    <property type="project" value="InterPro"/>
</dbReference>
<dbReference type="InterPro" id="IPR049552">
    <property type="entry name" value="PKS_DH_N"/>
</dbReference>
<evidence type="ECO:0000256" key="11">
    <source>
        <dbReference type="ARBA" id="ARBA00023268"/>
    </source>
</evidence>
<dbReference type="InterPro" id="IPR016039">
    <property type="entry name" value="Thiolase-like"/>
</dbReference>
<dbReference type="InterPro" id="IPR041698">
    <property type="entry name" value="Methyltransf_25"/>
</dbReference>
<dbReference type="EMBL" id="MDLC01000001">
    <property type="protein sequence ID" value="ODS25132.1"/>
    <property type="molecule type" value="Genomic_DNA"/>
</dbReference>
<dbReference type="InterPro" id="IPR006162">
    <property type="entry name" value="Ppantetheine_attach_site"/>
</dbReference>
<comment type="similarity">
    <text evidence="4">Belongs to the short-chain dehydrogenases/reductases (SDR) family.</text>
</comment>
<comment type="pathway">
    <text evidence="3">Lipid metabolism; fatty acid biosynthesis.</text>
</comment>
<dbReference type="Pfam" id="PF13602">
    <property type="entry name" value="ADH_zinc_N_2"/>
    <property type="match status" value="1"/>
</dbReference>
<dbReference type="InterPro" id="IPR014031">
    <property type="entry name" value="Ketoacyl_synth_C"/>
</dbReference>
<dbReference type="InterPro" id="IPR013217">
    <property type="entry name" value="Methyltransf_12"/>
</dbReference>
<evidence type="ECO:0000256" key="13">
    <source>
        <dbReference type="ARBA" id="ARBA00054155"/>
    </source>
</evidence>
<dbReference type="Pfam" id="PF22621">
    <property type="entry name" value="CurL-like_PKS_C"/>
    <property type="match status" value="2"/>
</dbReference>
<feature type="domain" description="Carrier" evidence="16">
    <location>
        <begin position="1489"/>
        <end position="1567"/>
    </location>
</feature>
<dbReference type="GO" id="GO:0004312">
    <property type="term" value="F:fatty acid synthase activity"/>
    <property type="evidence" value="ECO:0007669"/>
    <property type="project" value="TreeGrafter"/>
</dbReference>
<dbReference type="InterPro" id="IPR011032">
    <property type="entry name" value="GroES-like_sf"/>
</dbReference>
<comment type="pathway">
    <text evidence="2">Antibiotic biosynthesis.</text>
</comment>
<evidence type="ECO:0000259" key="16">
    <source>
        <dbReference type="PROSITE" id="PS50075"/>
    </source>
</evidence>
<dbReference type="STRING" id="62101.AB835_00245"/>
<dbReference type="InterPro" id="IPR013154">
    <property type="entry name" value="ADH-like_N"/>
</dbReference>
<dbReference type="InterPro" id="IPR020843">
    <property type="entry name" value="ER"/>
</dbReference>
<reference evidence="19" key="1">
    <citation type="submission" date="2006-09" db="EMBL/GenBank/DDBJ databases">
        <title>Identification of the putative bryostatin polyketide synthase gene cluster from 'Candidatus Endobugula sertula', the uncultivated microbial symbiont of the marine bryozoan Bugula neritina.</title>
        <authorList>
            <person name="Sudek S."/>
            <person name="Lopanik N.B."/>
            <person name="Waggoner L.E."/>
            <person name="Hildebrand M."/>
            <person name="Anderson C."/>
            <person name="Liu H."/>
            <person name="Patel A."/>
            <person name="Sherman D.H."/>
            <person name="Haygood M.G."/>
        </authorList>
    </citation>
    <scope>NUCLEOTIDE SEQUENCE</scope>
</reference>
<dbReference type="InterPro" id="IPR049900">
    <property type="entry name" value="PKS_mFAS_DH"/>
</dbReference>
<feature type="domain" description="Ketosynthase family 3 (KS3)" evidence="17">
    <location>
        <begin position="441"/>
        <end position="866"/>
    </location>
</feature>
<feature type="region of interest" description="C-terminal hotdog fold" evidence="14">
    <location>
        <begin position="2373"/>
        <end position="2539"/>
    </location>
</feature>
<dbReference type="Pfam" id="PF02801">
    <property type="entry name" value="Ketoacyl-synt_C"/>
    <property type="match status" value="4"/>
</dbReference>
<evidence type="ECO:0000256" key="15">
    <source>
        <dbReference type="SAM" id="MobiDB-lite"/>
    </source>
</evidence>
<feature type="domain" description="PKS/mFAS DH" evidence="18">
    <location>
        <begin position="2217"/>
        <end position="2539"/>
    </location>
</feature>
<dbReference type="CDD" id="cd00833">
    <property type="entry name" value="PKS"/>
    <property type="match status" value="4"/>
</dbReference>
<dbReference type="Gene3D" id="3.10.129.110">
    <property type="entry name" value="Polyketide synthase dehydratase"/>
    <property type="match status" value="1"/>
</dbReference>
<dbReference type="SUPFAM" id="SSF53335">
    <property type="entry name" value="S-adenosyl-L-methionine-dependent methyltransferases"/>
    <property type="match status" value="2"/>
</dbReference>
<dbReference type="PROSITE" id="PS52004">
    <property type="entry name" value="KS3_2"/>
    <property type="match status" value="4"/>
</dbReference>
<dbReference type="UniPathway" id="UPA00094"/>
<dbReference type="Proteomes" id="UP000242502">
    <property type="component" value="Unassembled WGS sequence"/>
</dbReference>
<evidence type="ECO:0000256" key="14">
    <source>
        <dbReference type="PROSITE-ProRule" id="PRU01363"/>
    </source>
</evidence>
<dbReference type="PROSITE" id="PS00606">
    <property type="entry name" value="KS3_1"/>
    <property type="match status" value="3"/>
</dbReference>
<evidence type="ECO:0000259" key="18">
    <source>
        <dbReference type="PROSITE" id="PS52019"/>
    </source>
</evidence>